<evidence type="ECO:0000259" key="1">
    <source>
        <dbReference type="Pfam" id="PF12705"/>
    </source>
</evidence>
<proteinExistence type="predicted"/>
<dbReference type="EMBL" id="ABCK01000024">
    <property type="protein sequence ID" value="EDM25797.1"/>
    <property type="molecule type" value="Genomic_DNA"/>
</dbReference>
<dbReference type="RefSeq" id="WP_007280459.1">
    <property type="nucleotide sequence ID" value="NZ_ABCK01000024.1"/>
</dbReference>
<feature type="domain" description="PD-(D/E)XK endonuclease-like" evidence="1">
    <location>
        <begin position="15"/>
        <end position="268"/>
    </location>
</feature>
<dbReference type="InterPro" id="IPR011604">
    <property type="entry name" value="PDDEXK-like_dom_sf"/>
</dbReference>
<dbReference type="STRING" id="313628.LNTAR_15312"/>
<name>A6DRI7_9BACT</name>
<dbReference type="Pfam" id="PF12705">
    <property type="entry name" value="PDDEXK_1"/>
    <property type="match status" value="1"/>
</dbReference>
<dbReference type="Gene3D" id="3.90.320.10">
    <property type="match status" value="1"/>
</dbReference>
<sequence length="289" mass="32882">MNTNLDFTALRKAPHWSFSALNSLLNICSLQYALGRVYKEPAEFTPINLTFGKAFHRAASHYLQSIIAGDPADSKELKDTFAHFFQDEVNHSFTEVRFAEGMASDDYILKGQDMLQVLADDFDPEDRVIGTDIAFRVDLKDSMDNVISKPLIGEYDALIERKGCTVIVDFKTAASRWPADKCHKDLQATAYLYALRQESGHAESLFRYDVVTKAKKPTMTKFMTNRTQDDFTRFMELVRVADRIVADQLYYPHETAFACSGCQYKGACAQWQKTCPEQRYFNEGLDHAA</sequence>
<dbReference type="Proteomes" id="UP000004947">
    <property type="component" value="Unassembled WGS sequence"/>
</dbReference>
<evidence type="ECO:0000313" key="2">
    <source>
        <dbReference type="EMBL" id="EDM25797.1"/>
    </source>
</evidence>
<comment type="caution">
    <text evidence="2">The sequence shown here is derived from an EMBL/GenBank/DDBJ whole genome shotgun (WGS) entry which is preliminary data.</text>
</comment>
<dbReference type="eggNOG" id="COG2887">
    <property type="taxonomic scope" value="Bacteria"/>
</dbReference>
<dbReference type="OrthoDB" id="9796820at2"/>
<organism evidence="2 3">
    <name type="scientific">Lentisphaera araneosa HTCC2155</name>
    <dbReference type="NCBI Taxonomy" id="313628"/>
    <lineage>
        <taxon>Bacteria</taxon>
        <taxon>Pseudomonadati</taxon>
        <taxon>Lentisphaerota</taxon>
        <taxon>Lentisphaeria</taxon>
        <taxon>Lentisphaerales</taxon>
        <taxon>Lentisphaeraceae</taxon>
        <taxon>Lentisphaera</taxon>
    </lineage>
</organism>
<evidence type="ECO:0000313" key="3">
    <source>
        <dbReference type="Proteomes" id="UP000004947"/>
    </source>
</evidence>
<dbReference type="InterPro" id="IPR038726">
    <property type="entry name" value="PDDEXK_AddAB-type"/>
</dbReference>
<gene>
    <name evidence="2" type="ORF">LNTAR_15312</name>
</gene>
<dbReference type="AlphaFoldDB" id="A6DRI7"/>
<protein>
    <recommendedName>
        <fullName evidence="1">PD-(D/E)XK endonuclease-like domain-containing protein</fullName>
    </recommendedName>
</protein>
<reference evidence="2 3" key="1">
    <citation type="journal article" date="2010" name="J. Bacteriol.">
        <title>Genome sequence of Lentisphaera araneosa HTCC2155T, the type species of the order Lentisphaerales in the phylum Lentisphaerae.</title>
        <authorList>
            <person name="Thrash J.C."/>
            <person name="Cho J.C."/>
            <person name="Vergin K.L."/>
            <person name="Morris R.M."/>
            <person name="Giovannoni S.J."/>
        </authorList>
    </citation>
    <scope>NUCLEOTIDE SEQUENCE [LARGE SCALE GENOMIC DNA]</scope>
    <source>
        <strain evidence="2 3">HTCC2155</strain>
    </source>
</reference>
<accession>A6DRI7</accession>
<keyword evidence="3" id="KW-1185">Reference proteome</keyword>